<organism evidence="9 10">
    <name type="scientific">Latimeria chalumnae</name>
    <name type="common">Coelacanth</name>
    <dbReference type="NCBI Taxonomy" id="7897"/>
    <lineage>
        <taxon>Eukaryota</taxon>
        <taxon>Metazoa</taxon>
        <taxon>Chordata</taxon>
        <taxon>Craniata</taxon>
        <taxon>Vertebrata</taxon>
        <taxon>Euteleostomi</taxon>
        <taxon>Coelacanthiformes</taxon>
        <taxon>Coelacanthidae</taxon>
        <taxon>Latimeria</taxon>
    </lineage>
</organism>
<keyword evidence="10" id="KW-1185">Reference proteome</keyword>
<feature type="region of interest" description="Disordered" evidence="6">
    <location>
        <begin position="376"/>
        <end position="398"/>
    </location>
</feature>
<evidence type="ECO:0000313" key="9">
    <source>
        <dbReference type="Ensembl" id="ENSLACP00000007538.1"/>
    </source>
</evidence>
<dbReference type="InterPro" id="IPR001972">
    <property type="entry name" value="Stomatin_HflK_fam"/>
</dbReference>
<dbReference type="Pfam" id="PF01145">
    <property type="entry name" value="Band_7"/>
    <property type="match status" value="1"/>
</dbReference>
<evidence type="ECO:0000256" key="3">
    <source>
        <dbReference type="ARBA" id="ARBA00023136"/>
    </source>
</evidence>
<dbReference type="Gene3D" id="6.10.250.2090">
    <property type="match status" value="1"/>
</dbReference>
<evidence type="ECO:0000256" key="2">
    <source>
        <dbReference type="ARBA" id="ARBA00008164"/>
    </source>
</evidence>
<sequence>MEKRPRNSSRSPSGSKRKNKGTSIDMEGREEKYGLQNAEDLALAEKRKGRPGSKRRSGGEIKKDLKSSLKADSQVVTSTVVDVDNVVTSDDEEEVMALLESERHEEGVKPQSLGVCEWILTIVSLIFIAVSFPISIWFCFKVVQEYERIVIFRLGHLLPGKARGPGLLFFLPCLDTCHKVDLRIKTFEIPFHEVVTKDMASVEVDAVCYYRMENASLVLSATANISSAIRLLIQTTTKRVLAHRTLAEVLKEKKGIAEEIKVLLDAVTCHWGIKIERAEIKDVRLPAELLHSLAVEAEAQRQGKVKVIAAEGEKAAAEALKMAADILSGSPAALQLRYLHTLHTLSLEKSSTIILPLPFDLLNLLSPANQKALASSLGSEVPKLTTSSEPPVKDSPML</sequence>
<dbReference type="HOGENOM" id="CLU_024949_3_0_1"/>
<evidence type="ECO:0000313" key="10">
    <source>
        <dbReference type="Proteomes" id="UP000008672"/>
    </source>
</evidence>
<dbReference type="GeneTree" id="ENSGT01030000234614"/>
<dbReference type="GO" id="GO:0009898">
    <property type="term" value="C:cytoplasmic side of plasma membrane"/>
    <property type="evidence" value="ECO:0007669"/>
    <property type="project" value="UniProtKB-ARBA"/>
</dbReference>
<dbReference type="Gene3D" id="3.30.479.30">
    <property type="entry name" value="Band 7 domain"/>
    <property type="match status" value="1"/>
</dbReference>
<evidence type="ECO:0000259" key="8">
    <source>
        <dbReference type="SMART" id="SM00244"/>
    </source>
</evidence>
<feature type="compositionally biased region" description="Polar residues" evidence="6">
    <location>
        <begin position="376"/>
        <end position="389"/>
    </location>
</feature>
<comment type="function">
    <text evidence="4">Plays a role in the regulation of glomerular permeability, acting probably as a linker between the plasma membrane and the cytoskeleton.</text>
</comment>
<feature type="transmembrane region" description="Helical" evidence="7">
    <location>
        <begin position="118"/>
        <end position="138"/>
    </location>
</feature>
<dbReference type="STRING" id="7897.ENSLACP00000007538"/>
<keyword evidence="7" id="KW-0812">Transmembrane</keyword>
<dbReference type="EMBL" id="AFYH01138816">
    <property type="status" value="NOT_ANNOTATED_CDS"/>
    <property type="molecule type" value="Genomic_DNA"/>
</dbReference>
<comment type="similarity">
    <text evidence="2">Belongs to the band 7/mec-2 family.</text>
</comment>
<evidence type="ECO:0000256" key="1">
    <source>
        <dbReference type="ARBA" id="ARBA00004370"/>
    </source>
</evidence>
<feature type="domain" description="Band 7" evidence="8">
    <location>
        <begin position="138"/>
        <end position="297"/>
    </location>
</feature>
<dbReference type="InterPro" id="IPR043202">
    <property type="entry name" value="Band-7_stomatin-like"/>
</dbReference>
<evidence type="ECO:0000256" key="5">
    <source>
        <dbReference type="ARBA" id="ARBA00071670"/>
    </source>
</evidence>
<reference evidence="9" key="3">
    <citation type="submission" date="2025-09" db="UniProtKB">
        <authorList>
            <consortium name="Ensembl"/>
        </authorList>
    </citation>
    <scope>IDENTIFICATION</scope>
</reference>
<dbReference type="SUPFAM" id="SSF117892">
    <property type="entry name" value="Band 7/SPFH domain"/>
    <property type="match status" value="1"/>
</dbReference>
<dbReference type="InterPro" id="IPR036013">
    <property type="entry name" value="Band_7/SPFH_dom_sf"/>
</dbReference>
<feature type="compositionally biased region" description="Basic residues" evidence="6">
    <location>
        <begin position="47"/>
        <end position="56"/>
    </location>
</feature>
<dbReference type="Ensembl" id="ENSLACT00000007602.1">
    <property type="protein sequence ID" value="ENSLACP00000007538.1"/>
    <property type="gene ID" value="ENSLACG00000006682.1"/>
</dbReference>
<keyword evidence="7" id="KW-1133">Transmembrane helix</keyword>
<dbReference type="EMBL" id="AFYH01138818">
    <property type="status" value="NOT_ANNOTATED_CDS"/>
    <property type="molecule type" value="Genomic_DNA"/>
</dbReference>
<dbReference type="PRINTS" id="PR00721">
    <property type="entry name" value="STOMATIN"/>
</dbReference>
<dbReference type="EMBL" id="AFYH01138817">
    <property type="status" value="NOT_ANNOTATED_CDS"/>
    <property type="molecule type" value="Genomic_DNA"/>
</dbReference>
<dbReference type="AlphaFoldDB" id="H3AD17"/>
<dbReference type="FunCoup" id="H3AD17">
    <property type="interactions" value="35"/>
</dbReference>
<gene>
    <name evidence="9" type="primary">NPHS2</name>
</gene>
<reference evidence="9" key="2">
    <citation type="submission" date="2025-08" db="UniProtKB">
        <authorList>
            <consortium name="Ensembl"/>
        </authorList>
    </citation>
    <scope>IDENTIFICATION</scope>
</reference>
<dbReference type="Proteomes" id="UP000008672">
    <property type="component" value="Unassembled WGS sequence"/>
</dbReference>
<reference evidence="10" key="1">
    <citation type="submission" date="2011-08" db="EMBL/GenBank/DDBJ databases">
        <title>The draft genome of Latimeria chalumnae.</title>
        <authorList>
            <person name="Di Palma F."/>
            <person name="Alfoldi J."/>
            <person name="Johnson J."/>
            <person name="Berlin A."/>
            <person name="Gnerre S."/>
            <person name="Jaffe D."/>
            <person name="MacCallum I."/>
            <person name="Young S."/>
            <person name="Walker B.J."/>
            <person name="Lander E."/>
            <person name="Lindblad-Toh K."/>
        </authorList>
    </citation>
    <scope>NUCLEOTIDE SEQUENCE [LARGE SCALE GENOMIC DNA]</scope>
    <source>
        <strain evidence="10">Wild caught</strain>
    </source>
</reference>
<dbReference type="FunFam" id="3.30.479.30:FF:000004">
    <property type="entry name" value="Putative membrane protease family, stomatin"/>
    <property type="match status" value="1"/>
</dbReference>
<protein>
    <recommendedName>
        <fullName evidence="5">Podocin</fullName>
    </recommendedName>
</protein>
<name>H3AD17_LATCH</name>
<feature type="region of interest" description="Disordered" evidence="6">
    <location>
        <begin position="1"/>
        <end position="66"/>
    </location>
</feature>
<comment type="subcellular location">
    <subcellularLocation>
        <location evidence="1">Membrane</location>
    </subcellularLocation>
</comment>
<dbReference type="PANTHER" id="PTHR10264">
    <property type="entry name" value="BAND 7 PROTEIN-RELATED"/>
    <property type="match status" value="1"/>
</dbReference>
<dbReference type="EMBL" id="AFYH01138819">
    <property type="status" value="NOT_ANNOTATED_CDS"/>
    <property type="molecule type" value="Genomic_DNA"/>
</dbReference>
<dbReference type="InParanoid" id="H3AD17"/>
<evidence type="ECO:0000256" key="4">
    <source>
        <dbReference type="ARBA" id="ARBA00053394"/>
    </source>
</evidence>
<dbReference type="PANTHER" id="PTHR10264:SF127">
    <property type="entry name" value="PODOCIN"/>
    <property type="match status" value="1"/>
</dbReference>
<dbReference type="SMART" id="SM00244">
    <property type="entry name" value="PHB"/>
    <property type="match status" value="1"/>
</dbReference>
<proteinExistence type="inferred from homology"/>
<dbReference type="OMA" id="AWDGFRA"/>
<feature type="compositionally biased region" description="Basic and acidic residues" evidence="6">
    <location>
        <begin position="57"/>
        <end position="66"/>
    </location>
</feature>
<dbReference type="eggNOG" id="KOG2621">
    <property type="taxonomic scope" value="Eukaryota"/>
</dbReference>
<accession>H3AD17</accession>
<dbReference type="InterPro" id="IPR001107">
    <property type="entry name" value="Band_7"/>
</dbReference>
<evidence type="ECO:0000256" key="6">
    <source>
        <dbReference type="SAM" id="MobiDB-lite"/>
    </source>
</evidence>
<evidence type="ECO:0000256" key="7">
    <source>
        <dbReference type="SAM" id="Phobius"/>
    </source>
</evidence>
<keyword evidence="3 7" id="KW-0472">Membrane</keyword>